<protein>
    <submittedName>
        <fullName evidence="2">Uncharacterized protein</fullName>
    </submittedName>
</protein>
<evidence type="ECO:0000313" key="3">
    <source>
        <dbReference type="Proteomes" id="UP000218231"/>
    </source>
</evidence>
<organism evidence="2 3">
    <name type="scientific">Diploscapter pachys</name>
    <dbReference type="NCBI Taxonomy" id="2018661"/>
    <lineage>
        <taxon>Eukaryota</taxon>
        <taxon>Metazoa</taxon>
        <taxon>Ecdysozoa</taxon>
        <taxon>Nematoda</taxon>
        <taxon>Chromadorea</taxon>
        <taxon>Rhabditida</taxon>
        <taxon>Rhabditina</taxon>
        <taxon>Rhabditomorpha</taxon>
        <taxon>Rhabditoidea</taxon>
        <taxon>Rhabditidae</taxon>
        <taxon>Diploscapter</taxon>
    </lineage>
</organism>
<dbReference type="STRING" id="2018661.A0A2A2JTT6"/>
<dbReference type="OrthoDB" id="5833117at2759"/>
<keyword evidence="1" id="KW-0472">Membrane</keyword>
<name>A0A2A2JTT6_9BILA</name>
<comment type="caution">
    <text evidence="2">The sequence shown here is derived from an EMBL/GenBank/DDBJ whole genome shotgun (WGS) entry which is preliminary data.</text>
</comment>
<sequence>MQRYITSAQSGLGLKFNLKPFPAMASINDIDEENPNVTQKNKQFFGIFKDPEPGLTIGAISMFATFMMTNMFVYGLTGKAKLAYLISIGTIPLTTGLNIIDQQQDYEKWKELRAFRSKSIPERFQPYRCKYDWTEFEKRELLRKAQEAANKPDEE</sequence>
<keyword evidence="3" id="KW-1185">Reference proteome</keyword>
<dbReference type="AlphaFoldDB" id="A0A2A2JTT6"/>
<dbReference type="EMBL" id="LIAE01010227">
    <property type="protein sequence ID" value="PAV65058.1"/>
    <property type="molecule type" value="Genomic_DNA"/>
</dbReference>
<reference evidence="2 3" key="1">
    <citation type="journal article" date="2017" name="Curr. Biol.">
        <title>Genome architecture and evolution of a unichromosomal asexual nematode.</title>
        <authorList>
            <person name="Fradin H."/>
            <person name="Zegar C."/>
            <person name="Gutwein M."/>
            <person name="Lucas J."/>
            <person name="Kovtun M."/>
            <person name="Corcoran D."/>
            <person name="Baugh L.R."/>
            <person name="Kiontke K."/>
            <person name="Gunsalus K."/>
            <person name="Fitch D.H."/>
            <person name="Piano F."/>
        </authorList>
    </citation>
    <scope>NUCLEOTIDE SEQUENCE [LARGE SCALE GENOMIC DNA]</scope>
    <source>
        <strain evidence="2">PF1309</strain>
    </source>
</reference>
<keyword evidence="1" id="KW-1133">Transmembrane helix</keyword>
<gene>
    <name evidence="2" type="ORF">WR25_16541</name>
</gene>
<evidence type="ECO:0000256" key="1">
    <source>
        <dbReference type="SAM" id="Phobius"/>
    </source>
</evidence>
<accession>A0A2A2JTT6</accession>
<dbReference type="Proteomes" id="UP000218231">
    <property type="component" value="Unassembled WGS sequence"/>
</dbReference>
<feature type="transmembrane region" description="Helical" evidence="1">
    <location>
        <begin position="55"/>
        <end position="76"/>
    </location>
</feature>
<proteinExistence type="predicted"/>
<evidence type="ECO:0000313" key="2">
    <source>
        <dbReference type="EMBL" id="PAV65058.1"/>
    </source>
</evidence>
<keyword evidence="1" id="KW-0812">Transmembrane</keyword>